<gene>
    <name evidence="2" type="ORF">GGP61_001421</name>
</gene>
<evidence type="ECO:0000256" key="1">
    <source>
        <dbReference type="SAM" id="MobiDB-lite"/>
    </source>
</evidence>
<name>A0A9X2Q1J0_9BACT</name>
<reference evidence="2" key="1">
    <citation type="submission" date="2022-08" db="EMBL/GenBank/DDBJ databases">
        <title>Genomic Encyclopedia of Type Strains, Phase V (KMG-V): Genome sequencing to study the core and pangenomes of soil and plant-associated prokaryotes.</title>
        <authorList>
            <person name="Whitman W."/>
        </authorList>
    </citation>
    <scope>NUCLEOTIDE SEQUENCE</scope>
    <source>
        <strain evidence="2">SP3049</strain>
    </source>
</reference>
<feature type="compositionally biased region" description="Low complexity" evidence="1">
    <location>
        <begin position="1"/>
        <end position="19"/>
    </location>
</feature>
<feature type="compositionally biased region" description="Basic and acidic residues" evidence="1">
    <location>
        <begin position="29"/>
        <end position="45"/>
    </location>
</feature>
<feature type="region of interest" description="Disordered" evidence="1">
    <location>
        <begin position="1"/>
        <end position="45"/>
    </location>
</feature>
<dbReference type="RefSeq" id="WP_259123692.1">
    <property type="nucleotide sequence ID" value="NZ_JANTZO010000005.1"/>
</dbReference>
<accession>A0A9X2Q1J0</accession>
<evidence type="ECO:0000313" key="3">
    <source>
        <dbReference type="Proteomes" id="UP001155057"/>
    </source>
</evidence>
<dbReference type="Proteomes" id="UP001155057">
    <property type="component" value="Unassembled WGS sequence"/>
</dbReference>
<proteinExistence type="predicted"/>
<evidence type="ECO:0000313" key="2">
    <source>
        <dbReference type="EMBL" id="MCS3709817.1"/>
    </source>
</evidence>
<sequence>MSTAPTPSESATSESATNAPEDDLPETVGEAKAHPDFEKVGKFSSRHRDLQERYNEEAPLFFILDGPAWHVIAFSATTEAAGAPLKRLQ</sequence>
<dbReference type="EMBL" id="JANUAE010000004">
    <property type="protein sequence ID" value="MCS3709817.1"/>
    <property type="molecule type" value="Genomic_DNA"/>
</dbReference>
<comment type="caution">
    <text evidence="2">The sequence shown here is derived from an EMBL/GenBank/DDBJ whole genome shotgun (WGS) entry which is preliminary data.</text>
</comment>
<organism evidence="2 3">
    <name type="scientific">Salinibacter ruber</name>
    <dbReference type="NCBI Taxonomy" id="146919"/>
    <lineage>
        <taxon>Bacteria</taxon>
        <taxon>Pseudomonadati</taxon>
        <taxon>Rhodothermota</taxon>
        <taxon>Rhodothermia</taxon>
        <taxon>Rhodothermales</taxon>
        <taxon>Salinibacteraceae</taxon>
        <taxon>Salinibacter</taxon>
    </lineage>
</organism>
<dbReference type="AlphaFoldDB" id="A0A9X2Q1J0"/>
<protein>
    <submittedName>
        <fullName evidence="2">Uncharacterized protein</fullName>
    </submittedName>
</protein>